<feature type="domain" description="RNB" evidence="1">
    <location>
        <begin position="1"/>
        <end position="287"/>
    </location>
</feature>
<dbReference type="InterPro" id="IPR012340">
    <property type="entry name" value="NA-bd_OB-fold"/>
</dbReference>
<name>A0A1E3PE69_9ASCO</name>
<dbReference type="STRING" id="857566.A0A1E3PE69"/>
<dbReference type="GO" id="GO:0003723">
    <property type="term" value="F:RNA binding"/>
    <property type="evidence" value="ECO:0007669"/>
    <property type="project" value="InterPro"/>
</dbReference>
<feature type="non-terminal residue" evidence="2">
    <location>
        <position position="1"/>
    </location>
</feature>
<reference evidence="2 3" key="1">
    <citation type="journal article" date="2016" name="Proc. Natl. Acad. Sci. U.S.A.">
        <title>Comparative genomics of biotechnologically important yeasts.</title>
        <authorList>
            <person name="Riley R."/>
            <person name="Haridas S."/>
            <person name="Wolfe K.H."/>
            <person name="Lopes M.R."/>
            <person name="Hittinger C.T."/>
            <person name="Goeker M."/>
            <person name="Salamov A.A."/>
            <person name="Wisecaver J.H."/>
            <person name="Long T.M."/>
            <person name="Calvey C.H."/>
            <person name="Aerts A.L."/>
            <person name="Barry K.W."/>
            <person name="Choi C."/>
            <person name="Clum A."/>
            <person name="Coughlan A.Y."/>
            <person name="Deshpande S."/>
            <person name="Douglass A.P."/>
            <person name="Hanson S.J."/>
            <person name="Klenk H.-P."/>
            <person name="LaButti K.M."/>
            <person name="Lapidus A."/>
            <person name="Lindquist E.A."/>
            <person name="Lipzen A.M."/>
            <person name="Meier-Kolthoff J.P."/>
            <person name="Ohm R.A."/>
            <person name="Otillar R.P."/>
            <person name="Pangilinan J.L."/>
            <person name="Peng Y."/>
            <person name="Rokas A."/>
            <person name="Rosa C.A."/>
            <person name="Scheuner C."/>
            <person name="Sibirny A.A."/>
            <person name="Slot J.C."/>
            <person name="Stielow J.B."/>
            <person name="Sun H."/>
            <person name="Kurtzman C.P."/>
            <person name="Blackwell M."/>
            <person name="Grigoriev I.V."/>
            <person name="Jeffries T.W."/>
        </authorList>
    </citation>
    <scope>NUCLEOTIDE SEQUENCE [LARGE SCALE GENOMIC DNA]</scope>
    <source>
        <strain evidence="2 3">DSM 6958</strain>
    </source>
</reference>
<dbReference type="OrthoDB" id="2285229at2759"/>
<dbReference type="GO" id="GO:0006402">
    <property type="term" value="P:mRNA catabolic process"/>
    <property type="evidence" value="ECO:0007669"/>
    <property type="project" value="TreeGrafter"/>
</dbReference>
<organism evidence="2 3">
    <name type="scientific">Nadsonia fulvescens var. elongata DSM 6958</name>
    <dbReference type="NCBI Taxonomy" id="857566"/>
    <lineage>
        <taxon>Eukaryota</taxon>
        <taxon>Fungi</taxon>
        <taxon>Dikarya</taxon>
        <taxon>Ascomycota</taxon>
        <taxon>Saccharomycotina</taxon>
        <taxon>Dipodascomycetes</taxon>
        <taxon>Dipodascales</taxon>
        <taxon>Dipodascales incertae sedis</taxon>
        <taxon>Nadsonia</taxon>
    </lineage>
</organism>
<dbReference type="PANTHER" id="PTHR23355">
    <property type="entry name" value="RIBONUCLEASE"/>
    <property type="match status" value="1"/>
</dbReference>
<accession>A0A1E3PE69</accession>
<dbReference type="Proteomes" id="UP000095009">
    <property type="component" value="Unassembled WGS sequence"/>
</dbReference>
<protein>
    <submittedName>
        <fullName evidence="2">Ribonuclease II and R</fullName>
    </submittedName>
</protein>
<evidence type="ECO:0000313" key="2">
    <source>
        <dbReference type="EMBL" id="ODQ63681.1"/>
    </source>
</evidence>
<dbReference type="PANTHER" id="PTHR23355:SF59">
    <property type="entry name" value="EXORIBONUCLEASE II, MITOCHONDRIAL"/>
    <property type="match status" value="1"/>
</dbReference>
<proteinExistence type="predicted"/>
<dbReference type="GO" id="GO:0000932">
    <property type="term" value="C:P-body"/>
    <property type="evidence" value="ECO:0007669"/>
    <property type="project" value="TreeGrafter"/>
</dbReference>
<dbReference type="EMBL" id="KV454414">
    <property type="protein sequence ID" value="ODQ63681.1"/>
    <property type="molecule type" value="Genomic_DNA"/>
</dbReference>
<dbReference type="SUPFAM" id="SSF50249">
    <property type="entry name" value="Nucleic acid-binding proteins"/>
    <property type="match status" value="1"/>
</dbReference>
<sequence>TDIAKIAFKRASTCYIPEGSISMFPPVIGERLGLTKTDQKDKKRCMTFSVDFDPEYTDVKRAFDYETARISPGYVSEIYQLTYDYVDTVLESDNNAFDTLSADEYNDIKLLKKVSMAFNAARTEGGAVGFAFTNPKVILDRVPEISTFNGTPTIYDPGYFPQVSIGHTVNTLSRTLVSEIMILANHISGRFSKKHGLKNVFRGQEFKINSVAADELLKNLLNKRDIKGNLDLVNTSKILPLTLAAYMTMKPARHRTLGLDVYSQSTSPLRRFTDIIVHWQIQNFLLTGKGGLLDGHEVERRIFHLNSRQGIIKRAQNNGMRFWLLKELQ</sequence>
<evidence type="ECO:0000259" key="1">
    <source>
        <dbReference type="SMART" id="SM00955"/>
    </source>
</evidence>
<dbReference type="SMART" id="SM00955">
    <property type="entry name" value="RNB"/>
    <property type="match status" value="1"/>
</dbReference>
<dbReference type="InterPro" id="IPR001900">
    <property type="entry name" value="RNase_II/R"/>
</dbReference>
<dbReference type="GO" id="GO:0000175">
    <property type="term" value="F:3'-5'-RNA exonuclease activity"/>
    <property type="evidence" value="ECO:0007669"/>
    <property type="project" value="TreeGrafter"/>
</dbReference>
<gene>
    <name evidence="2" type="ORF">NADFUDRAFT_7485</name>
</gene>
<keyword evidence="3" id="KW-1185">Reference proteome</keyword>
<evidence type="ECO:0000313" key="3">
    <source>
        <dbReference type="Proteomes" id="UP000095009"/>
    </source>
</evidence>
<feature type="non-terminal residue" evidence="2">
    <location>
        <position position="329"/>
    </location>
</feature>
<dbReference type="Pfam" id="PF00773">
    <property type="entry name" value="RNB"/>
    <property type="match status" value="1"/>
</dbReference>
<dbReference type="AlphaFoldDB" id="A0A1E3PE69"/>
<dbReference type="InterPro" id="IPR050180">
    <property type="entry name" value="RNR_Ribonuclease"/>
</dbReference>